<evidence type="ECO:0000256" key="7">
    <source>
        <dbReference type="ARBA" id="ARBA00023163"/>
    </source>
</evidence>
<dbReference type="GO" id="GO:0006357">
    <property type="term" value="P:regulation of transcription by RNA polymerase II"/>
    <property type="evidence" value="ECO:0007669"/>
    <property type="project" value="TreeGrafter"/>
</dbReference>
<feature type="domain" description="C2H2-type" evidence="11">
    <location>
        <begin position="158"/>
        <end position="188"/>
    </location>
</feature>
<feature type="domain" description="C2H2-type" evidence="11">
    <location>
        <begin position="197"/>
        <end position="221"/>
    </location>
</feature>
<dbReference type="GO" id="GO:0005730">
    <property type="term" value="C:nucleolus"/>
    <property type="evidence" value="ECO:0007669"/>
    <property type="project" value="TreeGrafter"/>
</dbReference>
<keyword evidence="2" id="KW-0479">Metal-binding</keyword>
<accession>A0A1D1YK82</accession>
<dbReference type="Gene3D" id="3.30.160.60">
    <property type="entry name" value="Classic Zinc Finger"/>
    <property type="match status" value="5"/>
</dbReference>
<dbReference type="GO" id="GO:0003700">
    <property type="term" value="F:DNA-binding transcription factor activity"/>
    <property type="evidence" value="ECO:0007669"/>
    <property type="project" value="TreeGrafter"/>
</dbReference>
<dbReference type="PANTHER" id="PTHR46179">
    <property type="entry name" value="ZINC FINGER PROTEIN"/>
    <property type="match status" value="1"/>
</dbReference>
<comment type="subcellular location">
    <subcellularLocation>
        <location evidence="1">Nucleus</location>
    </subcellularLocation>
</comment>
<dbReference type="SUPFAM" id="SSF57667">
    <property type="entry name" value="beta-beta-alpha zinc fingers"/>
    <property type="match status" value="3"/>
</dbReference>
<sequence length="407" mass="46733">PRRLLSSFPPGARIPEDGTPMASATAEEIEFEEGDKGGRNRETPPPPPMFRDIRRYYCEFCGICRSKKSLIASHVLSHHQDEVGGAEADGEVGAERKPRRYACEKCGASFRKPAYLKQHMQGHSIERPYACPVEDCHHNYRRKDHLTRHSLQHQGKLFPCPAKNCNRRFSLQSNMQRHVKELHDEDCPREVRGQKKYICPETGCGKAFKYPSKLRKHEDSHVKLDYVEVICGEHGCMKHFTNEECLKAHIQSCHQHIQCPTCGTKQLKKNLKRHLCIHEKEGCTEKIKCSFRDCLHTFSNKSNLNKHVKAVHLELRPFTCRVSGCGQKFPYKHVRDNHEKCGAHTFTQGDFLEADAQFRSRPRGGRKRKCVMVESLLRKRIAASPDETNMLPNGTHYISQILGDDEQ</sequence>
<feature type="non-terminal residue" evidence="12">
    <location>
        <position position="1"/>
    </location>
</feature>
<feature type="region of interest" description="Disordered" evidence="10">
    <location>
        <begin position="1"/>
        <end position="48"/>
    </location>
</feature>
<evidence type="ECO:0000256" key="6">
    <source>
        <dbReference type="ARBA" id="ARBA00023015"/>
    </source>
</evidence>
<dbReference type="EMBL" id="GDJX01012877">
    <property type="protein sequence ID" value="JAT55059.1"/>
    <property type="molecule type" value="Transcribed_RNA"/>
</dbReference>
<evidence type="ECO:0000256" key="4">
    <source>
        <dbReference type="ARBA" id="ARBA00022771"/>
    </source>
</evidence>
<feature type="domain" description="C2H2-type" evidence="11">
    <location>
        <begin position="318"/>
        <end position="349"/>
    </location>
</feature>
<feature type="domain" description="C2H2-type" evidence="11">
    <location>
        <begin position="129"/>
        <end position="158"/>
    </location>
</feature>
<name>A0A1D1YK82_9ARAE</name>
<evidence type="ECO:0000256" key="2">
    <source>
        <dbReference type="ARBA" id="ARBA00022723"/>
    </source>
</evidence>
<dbReference type="PROSITE" id="PS50157">
    <property type="entry name" value="ZINC_FINGER_C2H2_2"/>
    <property type="match status" value="6"/>
</dbReference>
<organism evidence="12">
    <name type="scientific">Anthurium amnicola</name>
    <dbReference type="NCBI Taxonomy" id="1678845"/>
    <lineage>
        <taxon>Eukaryota</taxon>
        <taxon>Viridiplantae</taxon>
        <taxon>Streptophyta</taxon>
        <taxon>Embryophyta</taxon>
        <taxon>Tracheophyta</taxon>
        <taxon>Spermatophyta</taxon>
        <taxon>Magnoliopsida</taxon>
        <taxon>Liliopsida</taxon>
        <taxon>Araceae</taxon>
        <taxon>Pothoideae</taxon>
        <taxon>Potheae</taxon>
        <taxon>Anthurium</taxon>
    </lineage>
</organism>
<dbReference type="GO" id="GO:0008270">
    <property type="term" value="F:zinc ion binding"/>
    <property type="evidence" value="ECO:0007669"/>
    <property type="project" value="UniProtKB-KW"/>
</dbReference>
<keyword evidence="5" id="KW-0862">Zinc</keyword>
<evidence type="ECO:0000313" key="12">
    <source>
        <dbReference type="EMBL" id="JAT55059.1"/>
    </source>
</evidence>
<dbReference type="GO" id="GO:0080084">
    <property type="term" value="F:5S rDNA binding"/>
    <property type="evidence" value="ECO:0007669"/>
    <property type="project" value="TreeGrafter"/>
</dbReference>
<dbReference type="InterPro" id="IPR013087">
    <property type="entry name" value="Znf_C2H2_type"/>
</dbReference>
<protein>
    <submittedName>
        <fullName evidence="12">Transcription factor IIIA</fullName>
    </submittedName>
</protein>
<proteinExistence type="predicted"/>
<keyword evidence="3" id="KW-0677">Repeat</keyword>
<dbReference type="PROSITE" id="PS00028">
    <property type="entry name" value="ZINC_FINGER_C2H2_1"/>
    <property type="match status" value="7"/>
</dbReference>
<keyword evidence="7" id="KW-0804">Transcription</keyword>
<evidence type="ECO:0000259" key="11">
    <source>
        <dbReference type="PROSITE" id="PS50157"/>
    </source>
</evidence>
<keyword evidence="6" id="KW-0805">Transcription regulation</keyword>
<reference evidence="12" key="1">
    <citation type="submission" date="2015-07" db="EMBL/GenBank/DDBJ databases">
        <title>Transcriptome Assembly of Anthurium amnicola.</title>
        <authorList>
            <person name="Suzuki J."/>
        </authorList>
    </citation>
    <scope>NUCLEOTIDE SEQUENCE</scope>
</reference>
<gene>
    <name evidence="12" type="primary">gtf3a_3</name>
    <name evidence="12" type="ORF">g.77877</name>
</gene>
<evidence type="ECO:0000256" key="8">
    <source>
        <dbReference type="ARBA" id="ARBA00023242"/>
    </source>
</evidence>
<keyword evidence="4 9" id="KW-0863">Zinc-finger</keyword>
<dbReference type="InterPro" id="IPR051061">
    <property type="entry name" value="Zinc_finger_trans_reg"/>
</dbReference>
<dbReference type="Pfam" id="PF00096">
    <property type="entry name" value="zf-C2H2"/>
    <property type="match status" value="3"/>
</dbReference>
<evidence type="ECO:0000256" key="10">
    <source>
        <dbReference type="SAM" id="MobiDB-lite"/>
    </source>
</evidence>
<dbReference type="FunFam" id="3.30.160.60:FF:000100">
    <property type="entry name" value="Zinc finger 45-like"/>
    <property type="match status" value="1"/>
</dbReference>
<evidence type="ECO:0000256" key="3">
    <source>
        <dbReference type="ARBA" id="ARBA00022737"/>
    </source>
</evidence>
<evidence type="ECO:0000256" key="9">
    <source>
        <dbReference type="PROSITE-ProRule" id="PRU00042"/>
    </source>
</evidence>
<feature type="domain" description="C2H2-type" evidence="11">
    <location>
        <begin position="287"/>
        <end position="317"/>
    </location>
</feature>
<dbReference type="AlphaFoldDB" id="A0A1D1YK82"/>
<evidence type="ECO:0000256" key="1">
    <source>
        <dbReference type="ARBA" id="ARBA00004123"/>
    </source>
</evidence>
<feature type="domain" description="C2H2-type" evidence="11">
    <location>
        <begin position="101"/>
        <end position="128"/>
    </location>
</feature>
<dbReference type="InterPro" id="IPR036236">
    <property type="entry name" value="Znf_C2H2_sf"/>
</dbReference>
<evidence type="ECO:0000256" key="5">
    <source>
        <dbReference type="ARBA" id="ARBA00022833"/>
    </source>
</evidence>
<dbReference type="PANTHER" id="PTHR46179:SF13">
    <property type="entry name" value="C2H2-TYPE DOMAIN-CONTAINING PROTEIN"/>
    <property type="match status" value="1"/>
</dbReference>
<dbReference type="SMART" id="SM00355">
    <property type="entry name" value="ZnF_C2H2"/>
    <property type="match status" value="9"/>
</dbReference>
<keyword evidence="8" id="KW-0539">Nucleus</keyword>